<dbReference type="AlphaFoldDB" id="A0A931MHC2"/>
<feature type="signal peptide" evidence="1">
    <location>
        <begin position="1"/>
        <end position="21"/>
    </location>
</feature>
<proteinExistence type="predicted"/>
<gene>
    <name evidence="2" type="ORF">I5803_11235</name>
</gene>
<keyword evidence="1" id="KW-0732">Signal</keyword>
<reference evidence="2" key="1">
    <citation type="submission" date="2020-11" db="EMBL/GenBank/DDBJ databases">
        <title>Bacterial whole genome sequence for Caenimonas sp. DR4.4.</title>
        <authorList>
            <person name="Le V."/>
            <person name="Ko S.-R."/>
            <person name="Ahn C.-Y."/>
            <person name="Oh H.-M."/>
        </authorList>
    </citation>
    <scope>NUCLEOTIDE SEQUENCE</scope>
    <source>
        <strain evidence="2">DR4.4</strain>
    </source>
</reference>
<evidence type="ECO:0000313" key="3">
    <source>
        <dbReference type="Proteomes" id="UP000651050"/>
    </source>
</evidence>
<protein>
    <recommendedName>
        <fullName evidence="4">Alpha/beta hydrolase</fullName>
    </recommendedName>
</protein>
<dbReference type="PROSITE" id="PS51257">
    <property type="entry name" value="PROKAR_LIPOPROTEIN"/>
    <property type="match status" value="1"/>
</dbReference>
<organism evidence="2 3">
    <name type="scientific">Caenimonas aquaedulcis</name>
    <dbReference type="NCBI Taxonomy" id="2793270"/>
    <lineage>
        <taxon>Bacteria</taxon>
        <taxon>Pseudomonadati</taxon>
        <taxon>Pseudomonadota</taxon>
        <taxon>Betaproteobacteria</taxon>
        <taxon>Burkholderiales</taxon>
        <taxon>Comamonadaceae</taxon>
        <taxon>Caenimonas</taxon>
    </lineage>
</organism>
<evidence type="ECO:0008006" key="4">
    <source>
        <dbReference type="Google" id="ProtNLM"/>
    </source>
</evidence>
<evidence type="ECO:0000313" key="2">
    <source>
        <dbReference type="EMBL" id="MBG9388594.1"/>
    </source>
</evidence>
<name>A0A931MHC2_9BURK</name>
<sequence>MQSRSILAALSLLALAGCATQGPPAQPRASATLPATVEQAPQAVACPAAVPATTRCLTGKDSAGAYYLIAMPAQWNGTLVMHSHGGPALGAPRLERSVEDLERWAIVVKAGYAWAGSTFRQGGVAVRAAAEDTERLRRIFVSQVARPKLTILHGQSWGASVAAVGASMFTDDGSGRRPYDGVLLSSGVLAGGSTAYDFRIDLRVIYQSLCGNHPRPDEPQYPMSIGLPAGSKLSSNDLRDRVNACLGLDKPAAQRTPEQQRKVKTIVDVVKIPASSIAGHLAWATFHFQDVVQLRTGGRSPFGNMGVKYSGSPDDAALNASVARYAADPQAVATFAADTDPDGRIPVPVLTVHGIDDPTAFVEMDDSFLRTMQKAGTASHLVQTFTADNTHSYLSDPVYPTLLAALSSWVQGGAKPTPEQIAEQCAQFEPAFGAGCRFRPQFHPAPLASRVPPRS</sequence>
<dbReference type="Proteomes" id="UP000651050">
    <property type="component" value="Unassembled WGS sequence"/>
</dbReference>
<dbReference type="RefSeq" id="WP_196986446.1">
    <property type="nucleotide sequence ID" value="NZ_JADWYS010000001.1"/>
</dbReference>
<dbReference type="EMBL" id="JADWYS010000001">
    <property type="protein sequence ID" value="MBG9388594.1"/>
    <property type="molecule type" value="Genomic_DNA"/>
</dbReference>
<feature type="chain" id="PRO_5037301258" description="Alpha/beta hydrolase" evidence="1">
    <location>
        <begin position="22"/>
        <end position="455"/>
    </location>
</feature>
<dbReference type="InterPro" id="IPR029058">
    <property type="entry name" value="AB_hydrolase_fold"/>
</dbReference>
<keyword evidence="3" id="KW-1185">Reference proteome</keyword>
<evidence type="ECO:0000256" key="1">
    <source>
        <dbReference type="SAM" id="SignalP"/>
    </source>
</evidence>
<comment type="caution">
    <text evidence="2">The sequence shown here is derived from an EMBL/GenBank/DDBJ whole genome shotgun (WGS) entry which is preliminary data.</text>
</comment>
<accession>A0A931MHC2</accession>
<dbReference type="SUPFAM" id="SSF53474">
    <property type="entry name" value="alpha/beta-Hydrolases"/>
    <property type="match status" value="1"/>
</dbReference>